<dbReference type="InterPro" id="IPR036271">
    <property type="entry name" value="Tet_transcr_reg_TetR-rel_C_sf"/>
</dbReference>
<dbReference type="SUPFAM" id="SSF46689">
    <property type="entry name" value="Homeodomain-like"/>
    <property type="match status" value="1"/>
</dbReference>
<reference evidence="1 2" key="1">
    <citation type="submission" date="2020-07" db="EMBL/GenBank/DDBJ databases">
        <title>MOT database genomes.</title>
        <authorList>
            <person name="Joseph S."/>
            <person name="Aduse-Opoku J."/>
            <person name="Hashim A."/>
            <person name="Wade W."/>
            <person name="Curtis M."/>
        </authorList>
    </citation>
    <scope>NUCLEOTIDE SEQUENCE [LARGE SCALE GENOMIC DNA]</scope>
    <source>
        <strain evidence="1 2">DSM 100099</strain>
    </source>
</reference>
<proteinExistence type="predicted"/>
<dbReference type="Gene3D" id="1.10.357.10">
    <property type="entry name" value="Tetracycline Repressor, domain 2"/>
    <property type="match status" value="1"/>
</dbReference>
<dbReference type="InterPro" id="IPR009057">
    <property type="entry name" value="Homeodomain-like_sf"/>
</dbReference>
<gene>
    <name evidence="1" type="ORF">HZZ10_02955</name>
</gene>
<accession>A0A853EPP2</accession>
<comment type="caution">
    <text evidence="1">The sequence shown here is derived from an EMBL/GenBank/DDBJ whole genome shotgun (WGS) entry which is preliminary data.</text>
</comment>
<dbReference type="EMBL" id="JACBYE010000004">
    <property type="protein sequence ID" value="NYS92490.1"/>
    <property type="molecule type" value="Genomic_DNA"/>
</dbReference>
<dbReference type="AlphaFoldDB" id="A0A853EPP2"/>
<dbReference type="SUPFAM" id="SSF48498">
    <property type="entry name" value="Tetracyclin repressor-like, C-terminal domain"/>
    <property type="match status" value="1"/>
</dbReference>
<sequence length="184" mass="20149">MSRPPRSTDAELLDRIDTALSQRTSTEPWGLGDVAPAAGISAAGLIKRFGSKERLLHALTRRWIDTVPSAPVDPEHALDELRAYGRANFATASSSAAITGLGELMRDLWSPEAVALLREGWDKQARYIESLLAQLSLRADLDHRAAALTVLDALHGSLYRQAVSLDPTSPEETIDNLLKEWTRP</sequence>
<dbReference type="RefSeq" id="WP_179912342.1">
    <property type="nucleotide sequence ID" value="NZ_JACBYE010000004.1"/>
</dbReference>
<evidence type="ECO:0000313" key="2">
    <source>
        <dbReference type="Proteomes" id="UP000561011"/>
    </source>
</evidence>
<evidence type="ECO:0000313" key="1">
    <source>
        <dbReference type="EMBL" id="NYS92490.1"/>
    </source>
</evidence>
<name>A0A853EPP2_9MICO</name>
<dbReference type="Proteomes" id="UP000561011">
    <property type="component" value="Unassembled WGS sequence"/>
</dbReference>
<organism evidence="1 2">
    <name type="scientific">Sanguibacter inulinus</name>
    <dbReference type="NCBI Taxonomy" id="60922"/>
    <lineage>
        <taxon>Bacteria</taxon>
        <taxon>Bacillati</taxon>
        <taxon>Actinomycetota</taxon>
        <taxon>Actinomycetes</taxon>
        <taxon>Micrococcales</taxon>
        <taxon>Sanguibacteraceae</taxon>
        <taxon>Sanguibacter</taxon>
    </lineage>
</organism>
<keyword evidence="2" id="KW-1185">Reference proteome</keyword>
<protein>
    <submittedName>
        <fullName evidence="1">TetR/AcrR family transcriptional regulator</fullName>
    </submittedName>
</protein>